<keyword evidence="14" id="KW-0917">Virion maturation</keyword>
<accession>A0A9D4VBP5</accession>
<keyword evidence="18" id="KW-1185">Reference proteome</keyword>
<evidence type="ECO:0000256" key="8">
    <source>
        <dbReference type="ARBA" id="ARBA00022801"/>
    </source>
</evidence>
<dbReference type="GO" id="GO:0006508">
    <property type="term" value="P:proteolysis"/>
    <property type="evidence" value="ECO:0007669"/>
    <property type="project" value="UniProtKB-KW"/>
</dbReference>
<evidence type="ECO:0000256" key="12">
    <source>
        <dbReference type="ARBA" id="ARBA00022918"/>
    </source>
</evidence>
<keyword evidence="4" id="KW-0540">Nuclease</keyword>
<dbReference type="GO" id="GO:0006310">
    <property type="term" value="P:DNA recombination"/>
    <property type="evidence" value="ECO:0007669"/>
    <property type="project" value="UniProtKB-KW"/>
</dbReference>
<evidence type="ECO:0000256" key="9">
    <source>
        <dbReference type="ARBA" id="ARBA00022840"/>
    </source>
</evidence>
<keyword evidence="5" id="KW-0479">Metal-binding</keyword>
<evidence type="ECO:0000256" key="4">
    <source>
        <dbReference type="ARBA" id="ARBA00022722"/>
    </source>
</evidence>
<evidence type="ECO:0000256" key="3">
    <source>
        <dbReference type="ARBA" id="ARBA00022670"/>
    </source>
</evidence>
<sequence>MDRDAVINLPNGLHTTISHVYYVPGLKKNLISVSELTDNGIIIKFVREGCHISALNKDGQYVTLLVPKTGRLYPLGDSSPAHASASSIKTQENTLKWYYRLGHISQHVLHQLTHRQLALGLPKHLTHVTRCEGCILAKAHHVPFPTSLSRATAPLDLIHSDVCGPLPVNSLTGNKYMLTFIDDFSKYTTTYYMAEKSSTFSHFCTFKALVETKHGCHIKTLCTDHGGEYTSHAFKDLCLSAGIRHELSITDHPQ</sequence>
<keyword evidence="13" id="KW-0239">DNA-directed DNA polymerase</keyword>
<dbReference type="EMBL" id="JABFUD020000003">
    <property type="protein sequence ID" value="KAI5082482.1"/>
    <property type="molecule type" value="Genomic_DNA"/>
</dbReference>
<dbReference type="GO" id="GO:0004519">
    <property type="term" value="F:endonuclease activity"/>
    <property type="evidence" value="ECO:0007669"/>
    <property type="project" value="UniProtKB-KW"/>
</dbReference>
<dbReference type="InterPro" id="IPR054722">
    <property type="entry name" value="PolX-like_BBD"/>
</dbReference>
<dbReference type="InterPro" id="IPR012337">
    <property type="entry name" value="RNaseH-like_sf"/>
</dbReference>
<dbReference type="GO" id="GO:0003887">
    <property type="term" value="F:DNA-directed DNA polymerase activity"/>
    <property type="evidence" value="ECO:0007669"/>
    <property type="project" value="UniProtKB-KW"/>
</dbReference>
<evidence type="ECO:0000256" key="1">
    <source>
        <dbReference type="ARBA" id="ARBA00002180"/>
    </source>
</evidence>
<keyword evidence="10" id="KW-0460">Magnesium</keyword>
<evidence type="ECO:0000256" key="11">
    <source>
        <dbReference type="ARBA" id="ARBA00022908"/>
    </source>
</evidence>
<evidence type="ECO:0000256" key="6">
    <source>
        <dbReference type="ARBA" id="ARBA00022741"/>
    </source>
</evidence>
<feature type="domain" description="Integrase catalytic" evidence="16">
    <location>
        <begin position="150"/>
        <end position="254"/>
    </location>
</feature>
<dbReference type="OrthoDB" id="6776856at2759"/>
<dbReference type="Pfam" id="PF13976">
    <property type="entry name" value="gag_pre-integrs"/>
    <property type="match status" value="1"/>
</dbReference>
<evidence type="ECO:0000256" key="13">
    <source>
        <dbReference type="ARBA" id="ARBA00022932"/>
    </source>
</evidence>
<dbReference type="GO" id="GO:0015074">
    <property type="term" value="P:DNA integration"/>
    <property type="evidence" value="ECO:0007669"/>
    <property type="project" value="UniProtKB-KW"/>
</dbReference>
<dbReference type="GO" id="GO:0005524">
    <property type="term" value="F:ATP binding"/>
    <property type="evidence" value="ECO:0007669"/>
    <property type="project" value="UniProtKB-KW"/>
</dbReference>
<dbReference type="Proteomes" id="UP000886520">
    <property type="component" value="Chromosome 2"/>
</dbReference>
<evidence type="ECO:0000256" key="7">
    <source>
        <dbReference type="ARBA" id="ARBA00022759"/>
    </source>
</evidence>
<keyword evidence="13" id="KW-0808">Transferase</keyword>
<dbReference type="SUPFAM" id="SSF53098">
    <property type="entry name" value="Ribonuclease H-like"/>
    <property type="match status" value="1"/>
</dbReference>
<keyword evidence="12" id="KW-0695">RNA-directed DNA polymerase</keyword>
<comment type="caution">
    <text evidence="17">The sequence shown here is derived from an EMBL/GenBank/DDBJ whole genome shotgun (WGS) entry which is preliminary data.</text>
</comment>
<evidence type="ECO:0000313" key="17">
    <source>
        <dbReference type="EMBL" id="KAI5082482.1"/>
    </source>
</evidence>
<gene>
    <name evidence="17" type="ORF">GOP47_0002225</name>
</gene>
<evidence type="ECO:0000256" key="10">
    <source>
        <dbReference type="ARBA" id="ARBA00022842"/>
    </source>
</evidence>
<keyword evidence="15" id="KW-0233">DNA recombination</keyword>
<organism evidence="17 18">
    <name type="scientific">Adiantum capillus-veneris</name>
    <name type="common">Maidenhair fern</name>
    <dbReference type="NCBI Taxonomy" id="13818"/>
    <lineage>
        <taxon>Eukaryota</taxon>
        <taxon>Viridiplantae</taxon>
        <taxon>Streptophyta</taxon>
        <taxon>Embryophyta</taxon>
        <taxon>Tracheophyta</taxon>
        <taxon>Polypodiopsida</taxon>
        <taxon>Polypodiidae</taxon>
        <taxon>Polypodiales</taxon>
        <taxon>Pteridineae</taxon>
        <taxon>Pteridaceae</taxon>
        <taxon>Vittarioideae</taxon>
        <taxon>Adiantum</taxon>
    </lineage>
</organism>
<dbReference type="AlphaFoldDB" id="A0A9D4VBP5"/>
<dbReference type="InterPro" id="IPR001584">
    <property type="entry name" value="Integrase_cat-core"/>
</dbReference>
<evidence type="ECO:0000259" key="16">
    <source>
        <dbReference type="PROSITE" id="PS50994"/>
    </source>
</evidence>
<comment type="function">
    <text evidence="1">The aspartyl protease (PR) mediates the proteolytic cleavages of the Gag and Gag-Pol polyproteins after assembly of the VLP.</text>
</comment>
<evidence type="ECO:0000256" key="2">
    <source>
        <dbReference type="ARBA" id="ARBA00022612"/>
    </source>
</evidence>
<dbReference type="GO" id="GO:0003964">
    <property type="term" value="F:RNA-directed DNA polymerase activity"/>
    <property type="evidence" value="ECO:0007669"/>
    <property type="project" value="UniProtKB-KW"/>
</dbReference>
<keyword evidence="8" id="KW-0378">Hydrolase</keyword>
<dbReference type="GO" id="GO:0008233">
    <property type="term" value="F:peptidase activity"/>
    <property type="evidence" value="ECO:0007669"/>
    <property type="project" value="UniProtKB-KW"/>
</dbReference>
<evidence type="ECO:0000313" key="18">
    <source>
        <dbReference type="Proteomes" id="UP000886520"/>
    </source>
</evidence>
<dbReference type="InterPro" id="IPR025724">
    <property type="entry name" value="GAG-pre-integrase_dom"/>
</dbReference>
<keyword evidence="9" id="KW-0067">ATP-binding</keyword>
<dbReference type="GO" id="GO:0003676">
    <property type="term" value="F:nucleic acid binding"/>
    <property type="evidence" value="ECO:0007669"/>
    <property type="project" value="InterPro"/>
</dbReference>
<keyword evidence="3" id="KW-0645">Protease</keyword>
<dbReference type="GO" id="GO:0046872">
    <property type="term" value="F:metal ion binding"/>
    <property type="evidence" value="ECO:0007669"/>
    <property type="project" value="UniProtKB-KW"/>
</dbReference>
<evidence type="ECO:0000256" key="14">
    <source>
        <dbReference type="ARBA" id="ARBA00023113"/>
    </source>
</evidence>
<keyword evidence="2" id="KW-1188">Viral release from host cell</keyword>
<evidence type="ECO:0000256" key="5">
    <source>
        <dbReference type="ARBA" id="ARBA00022723"/>
    </source>
</evidence>
<protein>
    <recommendedName>
        <fullName evidence="16">Integrase catalytic domain-containing protein</fullName>
    </recommendedName>
</protein>
<evidence type="ECO:0000256" key="15">
    <source>
        <dbReference type="ARBA" id="ARBA00023172"/>
    </source>
</evidence>
<dbReference type="Pfam" id="PF22936">
    <property type="entry name" value="Pol_BBD"/>
    <property type="match status" value="1"/>
</dbReference>
<dbReference type="PROSITE" id="PS50994">
    <property type="entry name" value="INTEGRASE"/>
    <property type="match status" value="1"/>
</dbReference>
<dbReference type="PANTHER" id="PTHR42648:SF11">
    <property type="entry name" value="TRANSPOSON TY4-P GAG-POL POLYPROTEIN"/>
    <property type="match status" value="1"/>
</dbReference>
<dbReference type="PANTHER" id="PTHR42648">
    <property type="entry name" value="TRANSPOSASE, PUTATIVE-RELATED"/>
    <property type="match status" value="1"/>
</dbReference>
<keyword evidence="7" id="KW-0255">Endonuclease</keyword>
<name>A0A9D4VBP5_ADICA</name>
<proteinExistence type="predicted"/>
<dbReference type="Gene3D" id="3.30.420.10">
    <property type="entry name" value="Ribonuclease H-like superfamily/Ribonuclease H"/>
    <property type="match status" value="1"/>
</dbReference>
<keyword evidence="6" id="KW-0547">Nucleotide-binding</keyword>
<dbReference type="Pfam" id="PF00665">
    <property type="entry name" value="rve"/>
    <property type="match status" value="1"/>
</dbReference>
<reference evidence="17" key="1">
    <citation type="submission" date="2021-01" db="EMBL/GenBank/DDBJ databases">
        <title>Adiantum capillus-veneris genome.</title>
        <authorList>
            <person name="Fang Y."/>
            <person name="Liao Q."/>
        </authorList>
    </citation>
    <scope>NUCLEOTIDE SEQUENCE</scope>
    <source>
        <strain evidence="17">H3</strain>
        <tissue evidence="17">Leaf</tissue>
    </source>
</reference>
<keyword evidence="13" id="KW-0548">Nucleotidyltransferase</keyword>
<keyword evidence="11" id="KW-0229">DNA integration</keyword>
<dbReference type="InterPro" id="IPR036397">
    <property type="entry name" value="RNaseH_sf"/>
</dbReference>
<dbReference type="InterPro" id="IPR039537">
    <property type="entry name" value="Retrotran_Ty1/copia-like"/>
</dbReference>